<reference evidence="1 2" key="1">
    <citation type="submission" date="2016-09" db="EMBL/GenBank/DDBJ databases">
        <title>Lactic acid bacteria from MAP meat Genome sequencing and assembly.</title>
        <authorList>
            <person name="Behr J."/>
            <person name="Hilgarth M."/>
            <person name="Vogel R.F."/>
        </authorList>
    </citation>
    <scope>NUCLEOTIDE SEQUENCE [LARGE SCALE GENOMIC DNA]</scope>
    <source>
        <strain evidence="1 2">TMW21615</strain>
    </source>
</reference>
<accession>A0A7L4WFQ9</accession>
<evidence type="ECO:0008006" key="3">
    <source>
        <dbReference type="Google" id="ProtNLM"/>
    </source>
</evidence>
<dbReference type="KEGG" id="lpaa:BHS01_06155"/>
<name>A0A7L4WFQ9_9LACT</name>
<dbReference type="AlphaFoldDB" id="A0A7L4WFQ9"/>
<sequence>MEKITIQNGKVLKLANVLIKKLYSVTLLELDEAINQMMQFIDVTGIQTCGPLITHVKGTYLTASGEVSVDYDIMIQTIGLTHIAGYDVKETYKTGKCLYTHFDGVVDDFHFAQNKLALYAWENEILTTGEEYIVYMENDGFHLIADIFRPLK</sequence>
<dbReference type="RefSeq" id="WP_109834439.1">
    <property type="nucleotide sequence ID" value="NZ_CP017195.1"/>
</dbReference>
<protein>
    <recommendedName>
        <fullName evidence="3">Bacterial transcription activator effector binding domain-containing protein</fullName>
    </recommendedName>
</protein>
<organism evidence="1 2">
    <name type="scientific">Pseudolactococcus paracarnosus</name>
    <dbReference type="NCBI Taxonomy" id="2749962"/>
    <lineage>
        <taxon>Bacteria</taxon>
        <taxon>Bacillati</taxon>
        <taxon>Bacillota</taxon>
        <taxon>Bacilli</taxon>
        <taxon>Lactobacillales</taxon>
        <taxon>Streptococcaceae</taxon>
        <taxon>Pseudolactococcus</taxon>
    </lineage>
</organism>
<proteinExistence type="predicted"/>
<evidence type="ECO:0000313" key="1">
    <source>
        <dbReference type="EMBL" id="QDJ28135.1"/>
    </source>
</evidence>
<dbReference type="Proteomes" id="UP000516280">
    <property type="component" value="Chromosome"/>
</dbReference>
<gene>
    <name evidence="1" type="ORF">BHS01_06155</name>
</gene>
<evidence type="ECO:0000313" key="2">
    <source>
        <dbReference type="Proteomes" id="UP000516280"/>
    </source>
</evidence>
<dbReference type="EMBL" id="CP017195">
    <property type="protein sequence ID" value="QDJ28135.1"/>
    <property type="molecule type" value="Genomic_DNA"/>
</dbReference>